<dbReference type="Proteomes" id="UP000243498">
    <property type="component" value="Unassembled WGS sequence"/>
</dbReference>
<keyword evidence="6" id="KW-1185">Reference proteome</keyword>
<proteinExistence type="predicted"/>
<comment type="caution">
    <text evidence="5">The sequence shown here is derived from an EMBL/GenBank/DDBJ whole genome shotgun (WGS) entry which is preliminary data.</text>
</comment>
<dbReference type="InterPro" id="IPR011009">
    <property type="entry name" value="Kinase-like_dom_sf"/>
</dbReference>
<dbReference type="OMA" id="CHELIAV"/>
<dbReference type="STRING" id="1081105.A0A166VRR3"/>
<feature type="compositionally biased region" description="Polar residues" evidence="4">
    <location>
        <begin position="406"/>
        <end position="418"/>
    </location>
</feature>
<dbReference type="Gene3D" id="1.10.510.10">
    <property type="entry name" value="Transferase(Phosphotransferase) domain 1"/>
    <property type="match status" value="1"/>
</dbReference>
<feature type="region of interest" description="Disordered" evidence="4">
    <location>
        <begin position="399"/>
        <end position="496"/>
    </location>
</feature>
<feature type="compositionally biased region" description="Basic and acidic residues" evidence="4">
    <location>
        <begin position="433"/>
        <end position="452"/>
    </location>
</feature>
<dbReference type="AlphaFoldDB" id="A0A166VRR3"/>
<dbReference type="SUPFAM" id="SSF56112">
    <property type="entry name" value="Protein kinase-like (PK-like)"/>
    <property type="match status" value="1"/>
</dbReference>
<feature type="region of interest" description="Disordered" evidence="4">
    <location>
        <begin position="1"/>
        <end position="43"/>
    </location>
</feature>
<dbReference type="GO" id="GO:0004674">
    <property type="term" value="F:protein serine/threonine kinase activity"/>
    <property type="evidence" value="ECO:0007669"/>
    <property type="project" value="UniProtKB-EC"/>
</dbReference>
<comment type="catalytic activity">
    <reaction evidence="3">
        <text>L-seryl-[protein] + ATP = O-phospho-L-seryl-[protein] + ADP + H(+)</text>
        <dbReference type="Rhea" id="RHEA:17989"/>
        <dbReference type="Rhea" id="RHEA-COMP:9863"/>
        <dbReference type="Rhea" id="RHEA-COMP:11604"/>
        <dbReference type="ChEBI" id="CHEBI:15378"/>
        <dbReference type="ChEBI" id="CHEBI:29999"/>
        <dbReference type="ChEBI" id="CHEBI:30616"/>
        <dbReference type="ChEBI" id="CHEBI:83421"/>
        <dbReference type="ChEBI" id="CHEBI:456216"/>
        <dbReference type="EC" id="2.7.11.1"/>
    </reaction>
</comment>
<evidence type="ECO:0000256" key="2">
    <source>
        <dbReference type="ARBA" id="ARBA00047899"/>
    </source>
</evidence>
<dbReference type="PANTHER" id="PTHR37171:SF1">
    <property type="entry name" value="SERINE_THREONINE-PROTEIN KINASE YRZF-RELATED"/>
    <property type="match status" value="1"/>
</dbReference>
<sequence length="771" mass="87637">MDAEHYKKLLQKAEKRLEQAEKGQQEERRRADEEHRRADEEHRRAADIAEEQIRLTTFDEYIAACHSLVYSRILVKAEPDLASKGSITNPPGKWCPQGLRPWPNFLELQRTVFGSIYDIFPIEERVFENRAFLAGLGGRLSLRPIKDEKTLEFFLHLSVEDPTRAIIEQLKMVQDARAAFEMGDGIIFENRPQALSEVADEVVNSETSAIASTSPPDQICVYRSNHTTLSQRTMIYISEHKPPHKLTAPHLRAGLRAMDIHKEVVNRKMIPTAADPDALFRYHAERLTASAITQTYHYMIEGGLDYGLLTTGEAIVFLNVDWVEPGTLYYHLAEPSHEVMPHPNHFHICTAVGQYLAFTLMALGRPGERRGHGQDERDRARAGLKSWNEDFEMTLRSIPESARSAPDSSSDYAPTTYSGIDRSPFISRRRTRPYAEDHPSKDVARREDRREPSDDESMSKPPPDTHTPAGRGARQTARRSQRLALQTRGEGSQQERQYCTQKCLLGMVNGGLLDSKCPNTSLHNKGSTEISPRYHPISHDEFLFFLQKQLKETLDNGITPIRLGGARGVLFQVTLLSHGYTFISKGTVRAFIKDLKHETAVYRRLRPIQGVYVPVFLGVIDLRTMDKIYYYDHRVYVVYMIFLSWGGCSINRIDAASVNSTQMEDAALRPLKAMHREGVIHRDVRLANMLFNPETGRAMMIDFERSTLLEAPHSPLAQSVLNKRMCRREASVVKATKKVCNVRARREEAFAEDISCAKIAFLERNGKRLGA</sequence>
<dbReference type="EMBL" id="AZHC01000073">
    <property type="protein sequence ID" value="OAA33960.1"/>
    <property type="molecule type" value="Genomic_DNA"/>
</dbReference>
<evidence type="ECO:0000313" key="6">
    <source>
        <dbReference type="Proteomes" id="UP000243498"/>
    </source>
</evidence>
<protein>
    <recommendedName>
        <fullName evidence="1">non-specific serine/threonine protein kinase</fullName>
        <ecNumber evidence="1">2.7.11.1</ecNumber>
    </recommendedName>
</protein>
<evidence type="ECO:0000313" key="5">
    <source>
        <dbReference type="EMBL" id="OAA33960.1"/>
    </source>
</evidence>
<evidence type="ECO:0000256" key="4">
    <source>
        <dbReference type="SAM" id="MobiDB-lite"/>
    </source>
</evidence>
<dbReference type="InterPro" id="IPR008266">
    <property type="entry name" value="Tyr_kinase_AS"/>
</dbReference>
<gene>
    <name evidence="5" type="ORF">NOR_08740</name>
</gene>
<accession>A0A166VRR3</accession>
<name>A0A166VRR3_METRR</name>
<dbReference type="PANTHER" id="PTHR37171">
    <property type="entry name" value="SERINE/THREONINE-PROTEIN KINASE YRZF-RELATED"/>
    <property type="match status" value="1"/>
</dbReference>
<dbReference type="OrthoDB" id="411394at2759"/>
<evidence type="ECO:0000256" key="3">
    <source>
        <dbReference type="ARBA" id="ARBA00048679"/>
    </source>
</evidence>
<reference evidence="5 6" key="1">
    <citation type="journal article" date="2016" name="Genome Biol. Evol.">
        <title>Divergent and convergent evolution of fungal pathogenicity.</title>
        <authorList>
            <person name="Shang Y."/>
            <person name="Xiao G."/>
            <person name="Zheng P."/>
            <person name="Cen K."/>
            <person name="Zhan S."/>
            <person name="Wang C."/>
        </authorList>
    </citation>
    <scope>NUCLEOTIDE SEQUENCE [LARGE SCALE GENOMIC DNA]</scope>
    <source>
        <strain evidence="5 6">RCEF 4871</strain>
    </source>
</reference>
<comment type="catalytic activity">
    <reaction evidence="2">
        <text>L-threonyl-[protein] + ATP = O-phospho-L-threonyl-[protein] + ADP + H(+)</text>
        <dbReference type="Rhea" id="RHEA:46608"/>
        <dbReference type="Rhea" id="RHEA-COMP:11060"/>
        <dbReference type="Rhea" id="RHEA-COMP:11605"/>
        <dbReference type="ChEBI" id="CHEBI:15378"/>
        <dbReference type="ChEBI" id="CHEBI:30013"/>
        <dbReference type="ChEBI" id="CHEBI:30616"/>
        <dbReference type="ChEBI" id="CHEBI:61977"/>
        <dbReference type="ChEBI" id="CHEBI:456216"/>
        <dbReference type="EC" id="2.7.11.1"/>
    </reaction>
</comment>
<dbReference type="EC" id="2.7.11.1" evidence="1"/>
<dbReference type="PROSITE" id="PS00109">
    <property type="entry name" value="PROTEIN_KINASE_TYR"/>
    <property type="match status" value="1"/>
</dbReference>
<evidence type="ECO:0000256" key="1">
    <source>
        <dbReference type="ARBA" id="ARBA00012513"/>
    </source>
</evidence>
<organism evidence="5 6">
    <name type="scientific">Metarhizium rileyi (strain RCEF 4871)</name>
    <name type="common">Nomuraea rileyi</name>
    <dbReference type="NCBI Taxonomy" id="1649241"/>
    <lineage>
        <taxon>Eukaryota</taxon>
        <taxon>Fungi</taxon>
        <taxon>Dikarya</taxon>
        <taxon>Ascomycota</taxon>
        <taxon>Pezizomycotina</taxon>
        <taxon>Sordariomycetes</taxon>
        <taxon>Hypocreomycetidae</taxon>
        <taxon>Hypocreales</taxon>
        <taxon>Clavicipitaceae</taxon>
        <taxon>Metarhizium</taxon>
    </lineage>
</organism>
<dbReference type="InterPro" id="IPR052396">
    <property type="entry name" value="Meiotic_Drive_Suppr_Kinase"/>
</dbReference>